<reference evidence="1" key="1">
    <citation type="journal article" date="2022" name="Int. J. Mol. Sci.">
        <title>Draft Genome of Tanacetum Coccineum: Genomic Comparison of Closely Related Tanacetum-Family Plants.</title>
        <authorList>
            <person name="Yamashiro T."/>
            <person name="Shiraishi A."/>
            <person name="Nakayama K."/>
            <person name="Satake H."/>
        </authorList>
    </citation>
    <scope>NUCLEOTIDE SEQUENCE</scope>
</reference>
<sequence length="138" mass="15988">MGRSKTYDHYKRKACKKIRMGICSVQIRSSMNNQLKGRKVFPRRMLLRNSQKETPFSLTYGSKAIILVSENNVAKDDRGRIKEVDKRRERKEVASIEEAYYQNKLVCNGVGTLLTRLEISFCFHKTTQEACRHGKALT</sequence>
<organism evidence="1 2">
    <name type="scientific">Tanacetum coccineum</name>
    <dbReference type="NCBI Taxonomy" id="301880"/>
    <lineage>
        <taxon>Eukaryota</taxon>
        <taxon>Viridiplantae</taxon>
        <taxon>Streptophyta</taxon>
        <taxon>Embryophyta</taxon>
        <taxon>Tracheophyta</taxon>
        <taxon>Spermatophyta</taxon>
        <taxon>Magnoliopsida</taxon>
        <taxon>eudicotyledons</taxon>
        <taxon>Gunneridae</taxon>
        <taxon>Pentapetalae</taxon>
        <taxon>asterids</taxon>
        <taxon>campanulids</taxon>
        <taxon>Asterales</taxon>
        <taxon>Asteraceae</taxon>
        <taxon>Asteroideae</taxon>
        <taxon>Anthemideae</taxon>
        <taxon>Anthemidinae</taxon>
        <taxon>Tanacetum</taxon>
    </lineage>
</organism>
<evidence type="ECO:0000313" key="2">
    <source>
        <dbReference type="Proteomes" id="UP001151760"/>
    </source>
</evidence>
<evidence type="ECO:0000313" key="1">
    <source>
        <dbReference type="EMBL" id="GJS80462.1"/>
    </source>
</evidence>
<proteinExistence type="predicted"/>
<accession>A0ABQ4YSD3</accession>
<dbReference type="Proteomes" id="UP001151760">
    <property type="component" value="Unassembled WGS sequence"/>
</dbReference>
<comment type="caution">
    <text evidence="1">The sequence shown here is derived from an EMBL/GenBank/DDBJ whole genome shotgun (WGS) entry which is preliminary data.</text>
</comment>
<reference evidence="1" key="2">
    <citation type="submission" date="2022-01" db="EMBL/GenBank/DDBJ databases">
        <authorList>
            <person name="Yamashiro T."/>
            <person name="Shiraishi A."/>
            <person name="Satake H."/>
            <person name="Nakayama K."/>
        </authorList>
    </citation>
    <scope>NUCLEOTIDE SEQUENCE</scope>
</reference>
<gene>
    <name evidence="1" type="ORF">Tco_0730343</name>
</gene>
<dbReference type="EMBL" id="BQNB010010673">
    <property type="protein sequence ID" value="GJS80462.1"/>
    <property type="molecule type" value="Genomic_DNA"/>
</dbReference>
<keyword evidence="2" id="KW-1185">Reference proteome</keyword>
<name>A0ABQ4YSD3_9ASTR</name>
<protein>
    <submittedName>
        <fullName evidence="1">Uncharacterized protein</fullName>
    </submittedName>
</protein>